<sequence>MKTRHFADTVVALFDPQLGIEEKAALLAELEVVSAQHLDEAGVLTPSEGACIELADGSVFHLTLSKGTDEGAA</sequence>
<comment type="caution">
    <text evidence="1">The sequence shown here is derived from an EMBL/GenBank/DDBJ whole genome shotgun (WGS) entry which is preliminary data.</text>
</comment>
<dbReference type="AlphaFoldDB" id="A0A7J0BT54"/>
<dbReference type="Proteomes" id="UP000503820">
    <property type="component" value="Unassembled WGS sequence"/>
</dbReference>
<keyword evidence="2" id="KW-1185">Reference proteome</keyword>
<accession>A0A7J0BT54</accession>
<protein>
    <submittedName>
        <fullName evidence="1">Uncharacterized protein</fullName>
    </submittedName>
</protein>
<name>A0A7J0BT54_9BACT</name>
<gene>
    <name evidence="1" type="ORF">DSM19430T_15800</name>
</gene>
<dbReference type="RefSeq" id="WP_174409565.1">
    <property type="nucleotide sequence ID" value="NZ_BLVP01000008.1"/>
</dbReference>
<evidence type="ECO:0000313" key="1">
    <source>
        <dbReference type="EMBL" id="GFM36896.1"/>
    </source>
</evidence>
<proteinExistence type="predicted"/>
<reference evidence="1 2" key="1">
    <citation type="submission" date="2020-05" db="EMBL/GenBank/DDBJ databases">
        <title>Draft genome sequence of Desulfovibrio psychrotolerans JS1T.</title>
        <authorList>
            <person name="Ueno A."/>
            <person name="Tamazawa S."/>
            <person name="Tamamura S."/>
            <person name="Murakami T."/>
            <person name="Kiyama T."/>
            <person name="Inomata H."/>
            <person name="Amano Y."/>
            <person name="Miyakawa K."/>
            <person name="Tamaki H."/>
            <person name="Naganuma T."/>
            <person name="Kaneko K."/>
        </authorList>
    </citation>
    <scope>NUCLEOTIDE SEQUENCE [LARGE SCALE GENOMIC DNA]</scope>
    <source>
        <strain evidence="1 2">JS1</strain>
    </source>
</reference>
<organism evidence="1 2">
    <name type="scientific">Desulfovibrio psychrotolerans</name>
    <dbReference type="NCBI Taxonomy" id="415242"/>
    <lineage>
        <taxon>Bacteria</taxon>
        <taxon>Pseudomonadati</taxon>
        <taxon>Thermodesulfobacteriota</taxon>
        <taxon>Desulfovibrionia</taxon>
        <taxon>Desulfovibrionales</taxon>
        <taxon>Desulfovibrionaceae</taxon>
        <taxon>Desulfovibrio</taxon>
    </lineage>
</organism>
<dbReference type="EMBL" id="BLVP01000008">
    <property type="protein sequence ID" value="GFM36896.1"/>
    <property type="molecule type" value="Genomic_DNA"/>
</dbReference>
<evidence type="ECO:0000313" key="2">
    <source>
        <dbReference type="Proteomes" id="UP000503820"/>
    </source>
</evidence>